<keyword evidence="8" id="KW-0443">Lipid metabolism</keyword>
<dbReference type="InterPro" id="IPR000794">
    <property type="entry name" value="Beta-ketoacyl_synthase"/>
</dbReference>
<comment type="catalytic activity">
    <reaction evidence="12 14">
        <text>(9Z)-hexadecenoyl-[ACP] + malonyl-[ACP] + H(+) = 3-oxo-(11Z)-octadecenoyl-[ACP] + holo-[ACP] + CO2</text>
        <dbReference type="Rhea" id="RHEA:55040"/>
        <dbReference type="Rhea" id="RHEA-COMP:9623"/>
        <dbReference type="Rhea" id="RHEA-COMP:9685"/>
        <dbReference type="Rhea" id="RHEA-COMP:10800"/>
        <dbReference type="Rhea" id="RHEA-COMP:14074"/>
        <dbReference type="ChEBI" id="CHEBI:15378"/>
        <dbReference type="ChEBI" id="CHEBI:16526"/>
        <dbReference type="ChEBI" id="CHEBI:64479"/>
        <dbReference type="ChEBI" id="CHEBI:78449"/>
        <dbReference type="ChEBI" id="CHEBI:83989"/>
        <dbReference type="ChEBI" id="CHEBI:138538"/>
        <dbReference type="EC" id="2.3.1.179"/>
    </reaction>
</comment>
<evidence type="ECO:0000256" key="12">
    <source>
        <dbReference type="ARBA" id="ARBA00047318"/>
    </source>
</evidence>
<keyword evidence="7" id="KW-0276">Fatty acid metabolism</keyword>
<keyword evidence="5 14" id="KW-0444">Lipid biosynthesis</keyword>
<dbReference type="Gene3D" id="3.40.47.10">
    <property type="match status" value="1"/>
</dbReference>
<dbReference type="InterPro" id="IPR017568">
    <property type="entry name" value="3-oxoacyl-ACP_synth-2"/>
</dbReference>
<evidence type="ECO:0000256" key="8">
    <source>
        <dbReference type="ARBA" id="ARBA00023098"/>
    </source>
</evidence>
<dbReference type="Pfam" id="PF02801">
    <property type="entry name" value="Ketoacyl-synt_C"/>
    <property type="match status" value="1"/>
</dbReference>
<organism evidence="17 18">
    <name type="scientific">Paenibacillus oenotherae</name>
    <dbReference type="NCBI Taxonomy" id="1435645"/>
    <lineage>
        <taxon>Bacteria</taxon>
        <taxon>Bacillati</taxon>
        <taxon>Bacillota</taxon>
        <taxon>Bacilli</taxon>
        <taxon>Bacillales</taxon>
        <taxon>Paenibacillaceae</taxon>
        <taxon>Paenibacillus</taxon>
    </lineage>
</organism>
<keyword evidence="10 14" id="KW-0012">Acyltransferase</keyword>
<dbReference type="RefSeq" id="WP_219874551.1">
    <property type="nucleotide sequence ID" value="NZ_JAHZIJ010000022.1"/>
</dbReference>
<dbReference type="PIRSF" id="PIRSF000447">
    <property type="entry name" value="KAS_II"/>
    <property type="match status" value="1"/>
</dbReference>
<evidence type="ECO:0000256" key="7">
    <source>
        <dbReference type="ARBA" id="ARBA00022832"/>
    </source>
</evidence>
<dbReference type="EC" id="2.3.1.179" evidence="3 14"/>
<evidence type="ECO:0000256" key="4">
    <source>
        <dbReference type="ARBA" id="ARBA00014657"/>
    </source>
</evidence>
<dbReference type="PROSITE" id="PS00606">
    <property type="entry name" value="KS3_1"/>
    <property type="match status" value="1"/>
</dbReference>
<dbReference type="InterPro" id="IPR014031">
    <property type="entry name" value="Ketoacyl_synth_C"/>
</dbReference>
<keyword evidence="9 14" id="KW-0275">Fatty acid biosynthesis</keyword>
<protein>
    <recommendedName>
        <fullName evidence="4 14">3-oxoacyl-[acyl-carrier-protein] synthase 2</fullName>
        <ecNumber evidence="3 14">2.3.1.179</ecNumber>
    </recommendedName>
</protein>
<evidence type="ECO:0000256" key="3">
    <source>
        <dbReference type="ARBA" id="ARBA00012356"/>
    </source>
</evidence>
<dbReference type="Pfam" id="PF00109">
    <property type="entry name" value="ketoacyl-synt"/>
    <property type="match status" value="1"/>
</dbReference>
<dbReference type="EMBL" id="JAHZIJ010000022">
    <property type="protein sequence ID" value="MBW7477299.1"/>
    <property type="molecule type" value="Genomic_DNA"/>
</dbReference>
<keyword evidence="6 14" id="KW-0808">Transferase</keyword>
<comment type="caution">
    <text evidence="17">The sequence shown here is derived from an EMBL/GenBank/DDBJ whole genome shotgun (WGS) entry which is preliminary data.</text>
</comment>
<evidence type="ECO:0000256" key="6">
    <source>
        <dbReference type="ARBA" id="ARBA00022679"/>
    </source>
</evidence>
<dbReference type="NCBIfam" id="NF004970">
    <property type="entry name" value="PRK06333.1"/>
    <property type="match status" value="1"/>
</dbReference>
<dbReference type="InterPro" id="IPR014030">
    <property type="entry name" value="Ketoacyl_synth_N"/>
</dbReference>
<dbReference type="SUPFAM" id="SSF53901">
    <property type="entry name" value="Thiolase-like"/>
    <property type="match status" value="2"/>
</dbReference>
<accession>A0ABS7DBI3</accession>
<keyword evidence="18" id="KW-1185">Reference proteome</keyword>
<dbReference type="PANTHER" id="PTHR11712:SF336">
    <property type="entry name" value="3-OXOACYL-[ACYL-CARRIER-PROTEIN] SYNTHASE, MITOCHONDRIAL"/>
    <property type="match status" value="1"/>
</dbReference>
<evidence type="ECO:0000256" key="2">
    <source>
        <dbReference type="ARBA" id="ARBA00008467"/>
    </source>
</evidence>
<dbReference type="PANTHER" id="PTHR11712">
    <property type="entry name" value="POLYKETIDE SYNTHASE-RELATED"/>
    <property type="match status" value="1"/>
</dbReference>
<evidence type="ECO:0000256" key="1">
    <source>
        <dbReference type="ARBA" id="ARBA00005194"/>
    </source>
</evidence>
<evidence type="ECO:0000313" key="17">
    <source>
        <dbReference type="EMBL" id="MBW7477299.1"/>
    </source>
</evidence>
<evidence type="ECO:0000256" key="9">
    <source>
        <dbReference type="ARBA" id="ARBA00023160"/>
    </source>
</evidence>
<dbReference type="GO" id="GO:0004315">
    <property type="term" value="F:3-oxoacyl-[acyl-carrier-protein] synthase activity"/>
    <property type="evidence" value="ECO:0007669"/>
    <property type="project" value="UniProtKB-EC"/>
</dbReference>
<dbReference type="NCBIfam" id="TIGR03150">
    <property type="entry name" value="fabF"/>
    <property type="match status" value="1"/>
</dbReference>
<evidence type="ECO:0000256" key="14">
    <source>
        <dbReference type="PIRNR" id="PIRNR000447"/>
    </source>
</evidence>
<evidence type="ECO:0000256" key="15">
    <source>
        <dbReference type="RuleBase" id="RU003694"/>
    </source>
</evidence>
<comment type="catalytic activity">
    <reaction evidence="13 14">
        <text>a fatty acyl-[ACP] + malonyl-[ACP] + H(+) = a 3-oxoacyl-[ACP] + holo-[ACP] + CO2</text>
        <dbReference type="Rhea" id="RHEA:22836"/>
        <dbReference type="Rhea" id="RHEA-COMP:9623"/>
        <dbReference type="Rhea" id="RHEA-COMP:9685"/>
        <dbReference type="Rhea" id="RHEA-COMP:9916"/>
        <dbReference type="Rhea" id="RHEA-COMP:14125"/>
        <dbReference type="ChEBI" id="CHEBI:15378"/>
        <dbReference type="ChEBI" id="CHEBI:16526"/>
        <dbReference type="ChEBI" id="CHEBI:64479"/>
        <dbReference type="ChEBI" id="CHEBI:78449"/>
        <dbReference type="ChEBI" id="CHEBI:78776"/>
        <dbReference type="ChEBI" id="CHEBI:138651"/>
    </reaction>
</comment>
<reference evidence="17 18" key="1">
    <citation type="submission" date="2021-07" db="EMBL/GenBank/DDBJ databases">
        <title>Paenibacillus radiodurans sp. nov., isolated from the southeastern edge of Tengger Desert.</title>
        <authorList>
            <person name="Zhang G."/>
        </authorList>
    </citation>
    <scope>NUCLEOTIDE SEQUENCE [LARGE SCALE GENOMIC DNA]</scope>
    <source>
        <strain evidence="17 18">DT7-4</strain>
    </source>
</reference>
<proteinExistence type="inferred from homology"/>
<dbReference type="InterPro" id="IPR020841">
    <property type="entry name" value="PKS_Beta-ketoAc_synthase_dom"/>
</dbReference>
<evidence type="ECO:0000313" key="18">
    <source>
        <dbReference type="Proteomes" id="UP000812277"/>
    </source>
</evidence>
<sequence>MSRRVVVTGMGVCTSLGHTLDDFWNSLIAGKSGISRIEGFDASPFPTRIAAEIKDFDPDQYIEKKDSRLMDRFSQLAVAAASKALKDAGLNTHDYERPERIGVIVGSGVGGNNTWEEQIIVLHERGVRQLNPYFIPMMIVNMGSGQVSMFTGAKGPISTTATACASGTNAIGDAFKLIQRGAADVMICGGAEASVSPGGLGGFCALRALSVRNDEPERASRPFDIGRNGFVMGEGSGMLILEEMDHAIARGARIYAEVAGYGMSADAYNMTLPAPEGEGAARCMAEALKDAAMGAEQVQYINAHGTSTPAGDRTETTAIKTVFGSHAHELFISSTKSMTGHLLGAAGAVEAVISVLTLTTGRIAPTINLEEPDPQCDLNYTANAAVERRVDAVLTNSFGFGGFNASLIFKRWNG</sequence>
<dbReference type="InterPro" id="IPR016039">
    <property type="entry name" value="Thiolase-like"/>
</dbReference>
<name>A0ABS7DBI3_9BACL</name>
<gene>
    <name evidence="17" type="primary">fabF</name>
    <name evidence="17" type="ORF">K0T92_21505</name>
</gene>
<dbReference type="NCBIfam" id="NF005589">
    <property type="entry name" value="PRK07314.1"/>
    <property type="match status" value="1"/>
</dbReference>
<evidence type="ECO:0000259" key="16">
    <source>
        <dbReference type="PROSITE" id="PS52004"/>
    </source>
</evidence>
<dbReference type="Proteomes" id="UP000812277">
    <property type="component" value="Unassembled WGS sequence"/>
</dbReference>
<evidence type="ECO:0000256" key="13">
    <source>
        <dbReference type="ARBA" id="ARBA00047659"/>
    </source>
</evidence>
<evidence type="ECO:0000256" key="11">
    <source>
        <dbReference type="ARBA" id="ARBA00024006"/>
    </source>
</evidence>
<evidence type="ECO:0000256" key="10">
    <source>
        <dbReference type="ARBA" id="ARBA00023315"/>
    </source>
</evidence>
<comment type="function">
    <text evidence="11 14">Involved in the type II fatty acid elongation cycle. Catalyzes the elongation of a wide range of acyl-ACP by the addition of two carbons from malonyl-ACP to an acyl acceptor. Can efficiently catalyze the conversion of palmitoleoyl-ACP (cis-hexadec-9-enoyl-ACP) to cis-vaccenoyl-ACP (cis-octadec-11-enoyl-ACP), an essential step in the thermal regulation of fatty acid composition.</text>
</comment>
<comment type="similarity">
    <text evidence="2 14 15">Belongs to the thiolase-like superfamily. Beta-ketoacyl-ACP synthases family.</text>
</comment>
<dbReference type="CDD" id="cd00834">
    <property type="entry name" value="KAS_I_II"/>
    <property type="match status" value="1"/>
</dbReference>
<feature type="domain" description="Ketosynthase family 3 (KS3)" evidence="16">
    <location>
        <begin position="2"/>
        <end position="411"/>
    </location>
</feature>
<evidence type="ECO:0000256" key="5">
    <source>
        <dbReference type="ARBA" id="ARBA00022516"/>
    </source>
</evidence>
<dbReference type="SMART" id="SM00825">
    <property type="entry name" value="PKS_KS"/>
    <property type="match status" value="1"/>
</dbReference>
<dbReference type="PROSITE" id="PS52004">
    <property type="entry name" value="KS3_2"/>
    <property type="match status" value="1"/>
</dbReference>
<dbReference type="InterPro" id="IPR018201">
    <property type="entry name" value="Ketoacyl_synth_AS"/>
</dbReference>
<comment type="pathway">
    <text evidence="1 14">Lipid metabolism; fatty acid biosynthesis.</text>
</comment>